<sequence length="3077" mass="353266">MRSKIYRLTSEDERLIYNGSNLTDNHVYKFHQLVASLTPISPRETLLINHPQRIKPISRYEKHLQIIHCCTDDCEKCAGGHWICFFYDGESIFIYDSLNFKSLYENSERYIRALCPFFDEVEIFFPSVQLQDNLHDCGPFSMAFGTSIIFGEDPCAIIYRKEELRRHVSFMFHNDIIIPFPSSGMRVMANQAYTGSKPQIFPKLALRMIKTSTSRDIRVQPHLRERHHNIRGLPNADAVSCYANASLQSLLNCQDVRQVFSWNAESNAFRKAMLDYSANAYVRIKDVRLFAGALYGSPRQQDAGEFLSSLLNKSTSLQSTFKHLLFTNRKCAACDFVSPLQITPNYILLNSLSPNSNAGSLQEILDNNLDNWIETDIDCGRILSKEENVDIPRDENGVCLGKRRERVTLRSYTGVLIVQFLLFFTDICGNVSKITNFSLENISDDLVKVSGEMYRIDSVILHHGDTVERGHYTNLLRGDHAWTIADDNSITNNSSFSCNGSPYIVILKRIEVVERLATPEIVDYFEPQQLHQNNELTMKPSRTNVLQKIPANITSALNANHANSTRKRGSIAMSKSTQGNDRNSGLQWLSHNPFTGIKPNHIQLQISKDAETYTLIDNPKRFKSDGSPYSTEAVRPMKIINSRSETFHRDNTIHMDNIVIDPFADCTGRYPDSDTKKRKQSQIYSSDTGDVDQCKKMKHANLCKDSSTAQVHHLTNISSNVTIQPSQLSDNASYIPPLCTNANNVPHIQHGNSAMNRATRRKLTNKKYYLNNRCKILQSKCNYRIRKKLDIATQKAQENVMPLNHQKEKRKLHYKKKRESIRIGKKIRRRKAKTNLKRSAKIKAAKKISKKYRNLRRRLARSRKTHLPPESARKPSTKARRPSTKAYCVDFMKKTDILLRNKERYIDKIADQFNLSGAIPDRIQIDQTVTRSIHIRDAYIKELKKRLKNTQKKCELVVTKLGDVPISENINFAISTLCGKRGHHSTSDPFFLETAYNTDRFTKWQETDIDEDNWDLQEVESETCSNNKVGPQNDYNEREILAENEEILDTHWCEPLHDVFIINEKGQVTNVLPAIDKPGKCTKAWTCDDYCREVDVDVLKEVKDLFDDISQLSHKDVEYFISHLDTCTGHARQNGDAAGHPSICYVEPLSCKSKFLKLKVLSYHFPQLRTIERSIYDVKNSFQQIQAIGWALQSGNFAELRRICEEAKVIPVKTNAKNEEICLDENRLHETYSKGIKAFKVIDMDPPRIPCVSCERLCTSKYTTPVEKYLEPQVCEYLLGNEDENSTEPSYWQQLRSLYGPGEFETGFICDHCSKYLKVNRLPSLCILNNLQTDTVPEEIRTLNRFEKMLIQRAKAFQCVVKLETVQKKNIPHHMKLDQVKGRTFHLPLPLEATLEKLCKDTDPLNLNHELFVLVRSNPTKKGVIWEDYVDINKIWTALRWLKANNPLYKNIHLPGCSTDLLNQLQQVELEYREDSSELQHIDENANLKGPNDGQRVSVDTHTMMGQQIQSPAEIESVHDELVRDSVVPITVSEEEIPGEIMEFGPIDRQPVPIFNLDDKDHNDEIVVQDHIKSNASDSLIKSGCNTFPLDFSTTPQPQLDDEYLSIGKKSANIQFGHTVVHRKIYFYHFVDSQGGHWICFFYDGESIFIYDSLNFKSLYENSERYIRALCPFFDEVEIFFPSVQLQDNLHDCGPFSMAFGTSIIFGEDPCAIIYRKEELRRHVSFMFHNDIIIPFPSSGMRVMANQAYTGSKPQIFPKLALRMIKTSTSRDIRVQPHLRERHHNIRGLPNADAVSCYANASLQSLLNCQDVRQVFSWNAESNAFRKAMLDYSANAYVRIKDVRLFAGALYGSPRQQDAGEFLSSLLNKSTSLQSTFKHLLFTNRKCAACDFVSPLQITPNYILLNSLSPNSNAGSLQEILDNNLDNWIETDIDCGRILSKEENVDIPRDENGVCLGKRRERVTLRSYTGVLIVQFLLFFTDICGNVSKITNFSLENISDDLVKVSGEMYRIDSVILHHGDTVERGHYTNLLRGDHAWTIADDNSITNNSSFSCNGSPYIVILKRIEVVERLATPEIVDYFEPQQLHQNNELTMKPSRTNVLQKIPANITSALNANHANSTRKREAVRPMKIINSRSETFHRDNTIHMDNIVIDPFADCTGRYPDSDTKKRKQSQIYSSDTGDVDQCKKMKHANLCKDSSTAQVHHLTNISSNVTIQPSQLSDNASYIPPLCTNANNVPHIQHGNSAMNRATRRKLTNKKYYLNNRCKILQSKCNYRIRKKLDIATQKAQENVMPLNHQKEKRKLHYKKKRESIRIGKKIRRRKAKTNLKRSAKIKAAKKISKKYRNLRRRLARSRKTHLPPESARKPSTKARRPSTKAYCVDFMKKTDILLRNKERYIDKIADQFNLSGAIPDRIQIDQTVTRSIHIRDAYIKELKKRLKNTQKKCELVVTKLGDVPISENINFAISTLCGKRGHHSTSDPFFLETAYNTDRFTKWQETDIDEDNWDLQEVESETCSNNKVGPQNDYNEREILAENEEILDTHWCEPLHDVFIINEKGQVTNVLPAIDKPGKCTKAWTCDDYCREVDVDVLKEVKDLFDDISQLSHKDVEYFISHLDTCTGHARQNGDAAGHPSICYVEPLSCKSKFLKLKVLSYHFPQLRTIERSIYDVKNSFQQIQAIGWALQSGNFAELRRICEEAKVIPVKTNAKNEEICLDENRLHETYSKGIKAFKVIDMDPPRIPCVSCERLCTSKYTTPVEKYLEPQVCEYLLGNEDENSTEPSYWQQLRSLYGPGEFETGFICDHCSKYLKVNRLPSLCILNNLQTDTVPEEIRTLNRFEKMLIQRAKAFQCVVKLETVQKKNIPHHMKLDQVKGRTFHLPLPLEATLEKLCKDTDPLNLNHELFVLVRSNPTKKGVIWEDYVDINKIWTALRWLKANNPLYKNIHLPGCSTDLLNQLQQVELEYREDSSELQHIDENANLKGPNDGQRVSVDTHTMMGQQIQSPAEIESVHDELVRDSVVPITVSEEEIPGEIMEFGPIDRQPVPIFNLDDKDHNDEIVVQDHIKSNEKAFIDGFS</sequence>
<accession>A0ACC2PYN3</accession>
<gene>
    <name evidence="1" type="ORF">QAD02_023676</name>
</gene>
<dbReference type="Proteomes" id="UP001239111">
    <property type="component" value="Chromosome 1"/>
</dbReference>
<keyword evidence="2" id="KW-1185">Reference proteome</keyword>
<protein>
    <submittedName>
        <fullName evidence="1">Uncharacterized protein</fullName>
    </submittedName>
</protein>
<dbReference type="EMBL" id="CM056741">
    <property type="protein sequence ID" value="KAJ8687881.1"/>
    <property type="molecule type" value="Genomic_DNA"/>
</dbReference>
<comment type="caution">
    <text evidence="1">The sequence shown here is derived from an EMBL/GenBank/DDBJ whole genome shotgun (WGS) entry which is preliminary data.</text>
</comment>
<evidence type="ECO:0000313" key="1">
    <source>
        <dbReference type="EMBL" id="KAJ8687881.1"/>
    </source>
</evidence>
<organism evidence="1 2">
    <name type="scientific">Eretmocerus hayati</name>
    <dbReference type="NCBI Taxonomy" id="131215"/>
    <lineage>
        <taxon>Eukaryota</taxon>
        <taxon>Metazoa</taxon>
        <taxon>Ecdysozoa</taxon>
        <taxon>Arthropoda</taxon>
        <taxon>Hexapoda</taxon>
        <taxon>Insecta</taxon>
        <taxon>Pterygota</taxon>
        <taxon>Neoptera</taxon>
        <taxon>Endopterygota</taxon>
        <taxon>Hymenoptera</taxon>
        <taxon>Apocrita</taxon>
        <taxon>Proctotrupomorpha</taxon>
        <taxon>Chalcidoidea</taxon>
        <taxon>Aphelinidae</taxon>
        <taxon>Aphelininae</taxon>
        <taxon>Eretmocerus</taxon>
    </lineage>
</organism>
<name>A0ACC2PYN3_9HYME</name>
<reference evidence="1" key="1">
    <citation type="submission" date="2023-04" db="EMBL/GenBank/DDBJ databases">
        <title>A chromosome-level genome assembly of the parasitoid wasp Eretmocerus hayati.</title>
        <authorList>
            <person name="Zhong Y."/>
            <person name="Liu S."/>
            <person name="Liu Y."/>
        </authorList>
    </citation>
    <scope>NUCLEOTIDE SEQUENCE</scope>
    <source>
        <strain evidence="1">ZJU_SS_LIU_2023</strain>
    </source>
</reference>
<evidence type="ECO:0000313" key="2">
    <source>
        <dbReference type="Proteomes" id="UP001239111"/>
    </source>
</evidence>
<proteinExistence type="predicted"/>